<accession>A0AAN6GKA1</accession>
<dbReference type="InterPro" id="IPR002876">
    <property type="entry name" value="Transcrip_reg_TACO1-like"/>
</dbReference>
<proteinExistence type="inferred from homology"/>
<dbReference type="Gene3D" id="3.30.70.980">
    <property type="match status" value="2"/>
</dbReference>
<keyword evidence="5" id="KW-1185">Reference proteome</keyword>
<dbReference type="PANTHER" id="PTHR12532">
    <property type="entry name" value="TRANSLATIONAL ACTIVATOR OF CYTOCHROME C OXIDASE 1"/>
    <property type="match status" value="1"/>
</dbReference>
<dbReference type="InterPro" id="IPR029072">
    <property type="entry name" value="YebC-like"/>
</dbReference>
<reference evidence="4" key="1">
    <citation type="journal article" date="2023" name="PhytoFront">
        <title>Draft Genome Resources of Seven Strains of Tilletia horrida, Causal Agent of Kernel Smut of Rice.</title>
        <authorList>
            <person name="Khanal S."/>
            <person name="Antony Babu S."/>
            <person name="Zhou X.G."/>
        </authorList>
    </citation>
    <scope>NUCLEOTIDE SEQUENCE</scope>
    <source>
        <strain evidence="4">TX6</strain>
    </source>
</reference>
<dbReference type="AlphaFoldDB" id="A0AAN6GKA1"/>
<comment type="similarity">
    <text evidence="1">Belongs to the TACO1 family.</text>
</comment>
<evidence type="ECO:0000313" key="5">
    <source>
        <dbReference type="Proteomes" id="UP001176517"/>
    </source>
</evidence>
<dbReference type="GO" id="GO:0005737">
    <property type="term" value="C:cytoplasm"/>
    <property type="evidence" value="ECO:0007669"/>
    <property type="project" value="UniProtKB-ARBA"/>
</dbReference>
<dbReference type="EMBL" id="JAPDMZ010000268">
    <property type="protein sequence ID" value="KAK0544690.1"/>
    <property type="molecule type" value="Genomic_DNA"/>
</dbReference>
<evidence type="ECO:0000313" key="4">
    <source>
        <dbReference type="EMBL" id="KAK0544690.1"/>
    </source>
</evidence>
<evidence type="ECO:0000259" key="2">
    <source>
        <dbReference type="Pfam" id="PF01709"/>
    </source>
</evidence>
<dbReference type="SUPFAM" id="SSF75625">
    <property type="entry name" value="YebC-like"/>
    <property type="match status" value="1"/>
</dbReference>
<dbReference type="Proteomes" id="UP001176517">
    <property type="component" value="Unassembled WGS sequence"/>
</dbReference>
<dbReference type="Pfam" id="PF20772">
    <property type="entry name" value="TACO1_YebC_N"/>
    <property type="match status" value="1"/>
</dbReference>
<evidence type="ECO:0000259" key="3">
    <source>
        <dbReference type="Pfam" id="PF20772"/>
    </source>
</evidence>
<gene>
    <name evidence="4" type="ORF">OC846_005963</name>
</gene>
<organism evidence="4 5">
    <name type="scientific">Tilletia horrida</name>
    <dbReference type="NCBI Taxonomy" id="155126"/>
    <lineage>
        <taxon>Eukaryota</taxon>
        <taxon>Fungi</taxon>
        <taxon>Dikarya</taxon>
        <taxon>Basidiomycota</taxon>
        <taxon>Ustilaginomycotina</taxon>
        <taxon>Exobasidiomycetes</taxon>
        <taxon>Tilletiales</taxon>
        <taxon>Tilletiaceae</taxon>
        <taxon>Tilletia</taxon>
    </lineage>
</organism>
<sequence>MWLQWSKIKHKKQANDAAKSATYGVLSREIISAVKNFGGPDPLLNYRLGMLLRKARDLDIPKDKIEATLAKASGRDGTDFQVVTYEALGPVNGSHPPVAMIIECMTENTRRTMASLKEAFNKVGGARLSSTSHLFERTGYIRIEARAGATFDEVFEAAVEAGAEDVQLVEDDASESEESGDSKDQKAEPSLIFEIKCAPSDVHALAGVLSSAPHNHVLQEAEQRMEPNGPVLCLEEEAGEDGQAPARDESGDVAGYVSEAYWDKLEKMREMIESNADCQRIFSTLRGWPER</sequence>
<evidence type="ECO:0000256" key="1">
    <source>
        <dbReference type="ARBA" id="ARBA00008724"/>
    </source>
</evidence>
<dbReference type="Pfam" id="PF01709">
    <property type="entry name" value="Transcrip_reg"/>
    <property type="match status" value="1"/>
</dbReference>
<protein>
    <recommendedName>
        <fullName evidence="6">Transcriptional regulatory protein</fullName>
    </recommendedName>
</protein>
<dbReference type="InterPro" id="IPR048300">
    <property type="entry name" value="TACO1_YebC-like_2nd/3rd_dom"/>
</dbReference>
<feature type="domain" description="TACO1/YebC-like N-terminal" evidence="3">
    <location>
        <begin position="4"/>
        <end position="74"/>
    </location>
</feature>
<evidence type="ECO:0008006" key="6">
    <source>
        <dbReference type="Google" id="ProtNLM"/>
    </source>
</evidence>
<dbReference type="InterPro" id="IPR017856">
    <property type="entry name" value="Integrase-like_N"/>
</dbReference>
<comment type="caution">
    <text evidence="4">The sequence shown here is derived from an EMBL/GenBank/DDBJ whole genome shotgun (WGS) entry which is preliminary data.</text>
</comment>
<dbReference type="InterPro" id="IPR026564">
    <property type="entry name" value="Transcrip_reg_TACO1-like_dom3"/>
</dbReference>
<dbReference type="PANTHER" id="PTHR12532:SF0">
    <property type="entry name" value="TRANSLATIONAL ACTIVATOR OF CYTOCHROME C OXIDASE 1"/>
    <property type="match status" value="1"/>
</dbReference>
<dbReference type="InterPro" id="IPR049083">
    <property type="entry name" value="TACO1_YebC_N"/>
</dbReference>
<feature type="domain" description="TACO1/YebC-like second and third" evidence="2">
    <location>
        <begin position="82"/>
        <end position="238"/>
    </location>
</feature>
<name>A0AAN6GKA1_9BASI</name>
<dbReference type="Gene3D" id="1.10.10.200">
    <property type="match status" value="1"/>
</dbReference>